<protein>
    <recommendedName>
        <fullName evidence="4">ZU5 domain-containing protein</fullName>
    </recommendedName>
</protein>
<dbReference type="Proteomes" id="UP000479000">
    <property type="component" value="Unassembled WGS sequence"/>
</dbReference>
<dbReference type="SMART" id="SM00218">
    <property type="entry name" value="ZU5"/>
    <property type="match status" value="1"/>
</dbReference>
<dbReference type="OrthoDB" id="6624411at2759"/>
<evidence type="ECO:0000313" key="5">
    <source>
        <dbReference type="EMBL" id="CAB0018721.1"/>
    </source>
</evidence>
<dbReference type="PROSITE" id="PS51145">
    <property type="entry name" value="ZU5"/>
    <property type="match status" value="1"/>
</dbReference>
<dbReference type="EMBL" id="CADCXU010033135">
    <property type="protein sequence ID" value="CAB0018721.1"/>
    <property type="molecule type" value="Genomic_DNA"/>
</dbReference>
<reference evidence="5 6" key="1">
    <citation type="submission" date="2020-02" db="EMBL/GenBank/DDBJ databases">
        <authorList>
            <person name="Ferguson B K."/>
        </authorList>
    </citation>
    <scope>NUCLEOTIDE SEQUENCE [LARGE SCALE GENOMIC DNA]</scope>
</reference>
<gene>
    <name evidence="5" type="ORF">NTEN_LOCUS22507</name>
</gene>
<keyword evidence="6" id="KW-1185">Reference proteome</keyword>
<dbReference type="InterPro" id="IPR000906">
    <property type="entry name" value="ZU5_dom"/>
</dbReference>
<organism evidence="5 6">
    <name type="scientific">Nesidiocoris tenuis</name>
    <dbReference type="NCBI Taxonomy" id="355587"/>
    <lineage>
        <taxon>Eukaryota</taxon>
        <taxon>Metazoa</taxon>
        <taxon>Ecdysozoa</taxon>
        <taxon>Arthropoda</taxon>
        <taxon>Hexapoda</taxon>
        <taxon>Insecta</taxon>
        <taxon>Pterygota</taxon>
        <taxon>Neoptera</taxon>
        <taxon>Paraneoptera</taxon>
        <taxon>Hemiptera</taxon>
        <taxon>Heteroptera</taxon>
        <taxon>Panheteroptera</taxon>
        <taxon>Cimicomorpha</taxon>
        <taxon>Miridae</taxon>
        <taxon>Dicyphina</taxon>
        <taxon>Nesidiocoris</taxon>
    </lineage>
</organism>
<evidence type="ECO:0000256" key="1">
    <source>
        <dbReference type="ARBA" id="ARBA00022737"/>
    </source>
</evidence>
<dbReference type="PANTHER" id="PTHR24123">
    <property type="entry name" value="ANKYRIN REPEAT-CONTAINING"/>
    <property type="match status" value="1"/>
</dbReference>
<evidence type="ECO:0000313" key="6">
    <source>
        <dbReference type="Proteomes" id="UP000479000"/>
    </source>
</evidence>
<name>A0A6H5HPD8_9HEMI</name>
<evidence type="ECO:0000256" key="2">
    <source>
        <dbReference type="ARBA" id="ARBA00023043"/>
    </source>
</evidence>
<evidence type="ECO:0000259" key="4">
    <source>
        <dbReference type="PROSITE" id="PS51145"/>
    </source>
</evidence>
<dbReference type="PANTHER" id="PTHR24123:SF141">
    <property type="entry name" value="ANKYRIN 2, ISOFORM U"/>
    <property type="match status" value="1"/>
</dbReference>
<feature type="region of interest" description="Disordered" evidence="3">
    <location>
        <begin position="293"/>
        <end position="341"/>
    </location>
</feature>
<feature type="domain" description="ZU5" evidence="4">
    <location>
        <begin position="1"/>
        <end position="141"/>
    </location>
</feature>
<dbReference type="FunFam" id="2.60.220.30:FF:000009">
    <property type="entry name" value="Ankyrin 2, isoform G"/>
    <property type="match status" value="1"/>
</dbReference>
<keyword evidence="2" id="KW-0040">ANK repeat</keyword>
<dbReference type="InterPro" id="IPR051165">
    <property type="entry name" value="Multifunctional_ANK_Repeat"/>
</dbReference>
<accession>A0A6H5HPD8</accession>
<dbReference type="AlphaFoldDB" id="A0A6H5HPD8"/>
<dbReference type="Gene3D" id="2.60.220.30">
    <property type="match status" value="2"/>
</dbReference>
<keyword evidence="1" id="KW-0677">Repeat</keyword>
<dbReference type="Pfam" id="PF00791">
    <property type="entry name" value="ZU5"/>
    <property type="match status" value="1"/>
</dbReference>
<proteinExistence type="predicted"/>
<evidence type="ECO:0000256" key="3">
    <source>
        <dbReference type="SAM" id="MobiDB-lite"/>
    </source>
</evidence>
<sequence>MRGCRHSGVNVVVPPRAAAAPIRLTCRYLRNRSIAPPLSEAQALATRVLELSPAGNKFLGPIIIEVPHFVSLRGKERELVVMRSDNGVAWKEHSLEDSQNAVQHVLNSSFEGGDDLDEAHANRVTRVVTTELPQYLAVVSRLRQEVHVIGPEGGVVSSSAVPLVQAIFPPNALTKKIRVGLQDLLHLCLQLKLLFEEIWCWRICVRSSVTIGSLSPKLWASAGKILRSSSKKFTRLLKGRVSLLNCGRRTKELKQLQLCRHTHCSSSIKFSYNTYLFSILEILGGPLSSDSENGLLGGDDSNSTRRKTRRAVGSSSGSDVALHEGNDLSDSDPGEPSKVNQ</sequence>